<dbReference type="RefSeq" id="YP_010058863.1">
    <property type="nucleotide sequence ID" value="NC_054723.1"/>
</dbReference>
<gene>
    <name evidence="1" type="primary">75</name>
    <name evidence="1" type="ORF">SEA_PUPPER_75</name>
</gene>
<dbReference type="EMBL" id="MK977695">
    <property type="protein sequence ID" value="QDF18561.1"/>
    <property type="molecule type" value="Genomic_DNA"/>
</dbReference>
<protein>
    <submittedName>
        <fullName evidence="1">Uncharacterized protein</fullName>
    </submittedName>
</protein>
<organism evidence="1 2">
    <name type="scientific">Gordonia phage Pupper</name>
    <dbReference type="NCBI Taxonomy" id="2571249"/>
    <lineage>
        <taxon>Viruses</taxon>
        <taxon>Duplodnaviria</taxon>
        <taxon>Heunggongvirae</taxon>
        <taxon>Uroviricota</taxon>
        <taxon>Caudoviricetes</taxon>
        <taxon>Puppervirus</taxon>
        <taxon>Puppervirus Pupper</taxon>
    </lineage>
</organism>
<dbReference type="KEGG" id="vg:64766094"/>
<accession>A0A4Y6EMC5</accession>
<keyword evidence="2" id="KW-1185">Reference proteome</keyword>
<sequence>MENNENTPEVKKPDLESIGLRARNTNASNRWMEQLLTVDIPAMIDYIHELERQIAAPQGGD</sequence>
<evidence type="ECO:0000313" key="2">
    <source>
        <dbReference type="Proteomes" id="UP000318375"/>
    </source>
</evidence>
<dbReference type="Proteomes" id="UP000318375">
    <property type="component" value="Segment"/>
</dbReference>
<evidence type="ECO:0000313" key="1">
    <source>
        <dbReference type="EMBL" id="QDF18561.1"/>
    </source>
</evidence>
<dbReference type="GeneID" id="64766094"/>
<name>A0A4Y6EMC5_9CAUD</name>
<reference evidence="1 2" key="1">
    <citation type="submission" date="2019-05" db="EMBL/GenBank/DDBJ databases">
        <authorList>
            <person name="Pope W.H."/>
            <person name="Garlena R.A."/>
            <person name="Russell D.A."/>
            <person name="Jacobs-Sera D."/>
            <person name="Hatfull G.F."/>
        </authorList>
    </citation>
    <scope>NUCLEOTIDE SEQUENCE [LARGE SCALE GENOMIC DNA]</scope>
</reference>
<proteinExistence type="predicted"/>